<evidence type="ECO:0000256" key="1">
    <source>
        <dbReference type="PROSITE-ProRule" id="PRU00175"/>
    </source>
</evidence>
<evidence type="ECO:0000313" key="6">
    <source>
        <dbReference type="Proteomes" id="UP000233837"/>
    </source>
</evidence>
<feature type="region of interest" description="Disordered" evidence="3">
    <location>
        <begin position="595"/>
        <end position="615"/>
    </location>
</feature>
<dbReference type="EMBL" id="KZ503042">
    <property type="protein sequence ID" value="PKU68917.1"/>
    <property type="molecule type" value="Genomic_DNA"/>
</dbReference>
<protein>
    <submittedName>
        <fullName evidence="5">MND1-interacting protein 1</fullName>
    </submittedName>
</protein>
<dbReference type="Pfam" id="PF13920">
    <property type="entry name" value="zf-C3HC4_3"/>
    <property type="match status" value="1"/>
</dbReference>
<organism evidence="5 6">
    <name type="scientific">Dendrobium catenatum</name>
    <dbReference type="NCBI Taxonomy" id="906689"/>
    <lineage>
        <taxon>Eukaryota</taxon>
        <taxon>Viridiplantae</taxon>
        <taxon>Streptophyta</taxon>
        <taxon>Embryophyta</taxon>
        <taxon>Tracheophyta</taxon>
        <taxon>Spermatophyta</taxon>
        <taxon>Magnoliopsida</taxon>
        <taxon>Liliopsida</taxon>
        <taxon>Asparagales</taxon>
        <taxon>Orchidaceae</taxon>
        <taxon>Epidendroideae</taxon>
        <taxon>Malaxideae</taxon>
        <taxon>Dendrobiinae</taxon>
        <taxon>Dendrobium</taxon>
    </lineage>
</organism>
<evidence type="ECO:0000259" key="4">
    <source>
        <dbReference type="PROSITE" id="PS50089"/>
    </source>
</evidence>
<dbReference type="STRING" id="906689.A0A2I0VZT5"/>
<sequence length="676" mass="75499">MGANAREKPSRAGAVGRKRHVPRPATVSMLPSDSTAPKLLPGGFPPPIPSSDPALVASCSYPSLKLNLGPCSNSSTNLYNNGFDESGWGYCTEEQLEEIVINNLDCVYKEAISRLVSVGYDDALALRAVLCNGHCYGALDALSNIMQNALAYLNTEAAHTADDGEPPAGAFSDLRHLEEYSLAGLVCLLQQIRPDLSRGEAMWCLLMSGLQVSRASSIELPSLSVPGNSQAASAAGTAFPSGAAFPFAVSGDSAGTEPASVNCTIAHPSEGLKRFDSPPLLKSILKQHITEYCPELKIQGRQTQQEVEEEEEDLEQLVLKRLEAMRIEDEKHQDKEVQDQKKEMIMDLVHQIRELEGQVKERKEWAQQKAIQAARKLSSDLHELRVLRLEREENQRAVKGKQVLEDSTMKRLAEMENALKKTSGQVDRANAAVKKLETENAEIRAEMEASKLSASESVTACMEVTKREKKCLKKLVAWEKQKEKMQEEIAEKRKKTVLVQQQLAEVQEATKQAEIKWRQEMKDKEEALSLLEEEHRAKEAAEANCKRRQEGLRQKIEIDFQRYKDDIHRLEEELSRRREVAAAARLIHSVDTEAPKPLAESNPKVLLPEPRRSPQNNKHRICWVCRDNEVSVVFLPCAHQVLCYSCNEEGREKGSHTCPACKERIEDRIHVYGASS</sequence>
<dbReference type="GO" id="GO:0008270">
    <property type="term" value="F:zinc ion binding"/>
    <property type="evidence" value="ECO:0007669"/>
    <property type="project" value="UniProtKB-KW"/>
</dbReference>
<reference evidence="5 6" key="2">
    <citation type="journal article" date="2017" name="Nature">
        <title>The Apostasia genome and the evolution of orchids.</title>
        <authorList>
            <person name="Zhang G.Q."/>
            <person name="Liu K.W."/>
            <person name="Li Z."/>
            <person name="Lohaus R."/>
            <person name="Hsiao Y.Y."/>
            <person name="Niu S.C."/>
            <person name="Wang J.Y."/>
            <person name="Lin Y.C."/>
            <person name="Xu Q."/>
            <person name="Chen L.J."/>
            <person name="Yoshida K."/>
            <person name="Fujiwara S."/>
            <person name="Wang Z.W."/>
            <person name="Zhang Y.Q."/>
            <person name="Mitsuda N."/>
            <person name="Wang M."/>
            <person name="Liu G.H."/>
            <person name="Pecoraro L."/>
            <person name="Huang H.X."/>
            <person name="Xiao X.J."/>
            <person name="Lin M."/>
            <person name="Wu X.Y."/>
            <person name="Wu W.L."/>
            <person name="Chen Y.Y."/>
            <person name="Chang S.B."/>
            <person name="Sakamoto S."/>
            <person name="Ohme-Takagi M."/>
            <person name="Yagi M."/>
            <person name="Zeng S.J."/>
            <person name="Shen C.Y."/>
            <person name="Yeh C.M."/>
            <person name="Luo Y.B."/>
            <person name="Tsai W.C."/>
            <person name="Van de Peer Y."/>
            <person name="Liu Z.J."/>
        </authorList>
    </citation>
    <scope>NUCLEOTIDE SEQUENCE [LARGE SCALE GENOMIC DNA]</scope>
    <source>
        <tissue evidence="5">The whole plant</tissue>
    </source>
</reference>
<keyword evidence="1" id="KW-0863">Zinc-finger</keyword>
<dbReference type="PROSITE" id="PS50089">
    <property type="entry name" value="ZF_RING_2"/>
    <property type="match status" value="1"/>
</dbReference>
<keyword evidence="6" id="KW-1185">Reference proteome</keyword>
<feature type="coiled-coil region" evidence="2">
    <location>
        <begin position="412"/>
        <end position="580"/>
    </location>
</feature>
<dbReference type="OrthoDB" id="1711136at2759"/>
<dbReference type="Proteomes" id="UP000233837">
    <property type="component" value="Unassembled WGS sequence"/>
</dbReference>
<evidence type="ECO:0000313" key="5">
    <source>
        <dbReference type="EMBL" id="PKU68917.1"/>
    </source>
</evidence>
<accession>A0A2I0VZT5</accession>
<dbReference type="InterPro" id="IPR046527">
    <property type="entry name" value="PIR2-like_helical"/>
</dbReference>
<feature type="coiled-coil region" evidence="2">
    <location>
        <begin position="300"/>
        <end position="327"/>
    </location>
</feature>
<reference evidence="5 6" key="1">
    <citation type="journal article" date="2016" name="Sci. Rep.">
        <title>The Dendrobium catenatum Lindl. genome sequence provides insights into polysaccharide synthase, floral development and adaptive evolution.</title>
        <authorList>
            <person name="Zhang G.Q."/>
            <person name="Xu Q."/>
            <person name="Bian C."/>
            <person name="Tsai W.C."/>
            <person name="Yeh C.M."/>
            <person name="Liu K.W."/>
            <person name="Yoshida K."/>
            <person name="Zhang L.S."/>
            <person name="Chang S.B."/>
            <person name="Chen F."/>
            <person name="Shi Y."/>
            <person name="Su Y.Y."/>
            <person name="Zhang Y.Q."/>
            <person name="Chen L.J."/>
            <person name="Yin Y."/>
            <person name="Lin M."/>
            <person name="Huang H."/>
            <person name="Deng H."/>
            <person name="Wang Z.W."/>
            <person name="Zhu S.L."/>
            <person name="Zhao X."/>
            <person name="Deng C."/>
            <person name="Niu S.C."/>
            <person name="Huang J."/>
            <person name="Wang M."/>
            <person name="Liu G.H."/>
            <person name="Yang H.J."/>
            <person name="Xiao X.J."/>
            <person name="Hsiao Y.Y."/>
            <person name="Wu W.L."/>
            <person name="Chen Y.Y."/>
            <person name="Mitsuda N."/>
            <person name="Ohme-Takagi M."/>
            <person name="Luo Y.B."/>
            <person name="Van de Peer Y."/>
            <person name="Liu Z.J."/>
        </authorList>
    </citation>
    <scope>NUCLEOTIDE SEQUENCE [LARGE SCALE GENOMIC DNA]</scope>
    <source>
        <tissue evidence="5">The whole plant</tissue>
    </source>
</reference>
<feature type="compositionally biased region" description="Basic and acidic residues" evidence="3">
    <location>
        <begin position="1"/>
        <end position="10"/>
    </location>
</feature>
<dbReference type="InterPro" id="IPR013083">
    <property type="entry name" value="Znf_RING/FYVE/PHD"/>
</dbReference>
<dbReference type="PANTHER" id="PTHR46405">
    <property type="entry name" value="OS05G0141500 PROTEIN"/>
    <property type="match status" value="1"/>
</dbReference>
<dbReference type="InterPro" id="IPR046934">
    <property type="entry name" value="PIR2-like"/>
</dbReference>
<gene>
    <name evidence="5" type="primary">MIP1</name>
    <name evidence="5" type="ORF">MA16_Dca010661</name>
</gene>
<feature type="domain" description="RING-type" evidence="4">
    <location>
        <begin position="622"/>
        <end position="662"/>
    </location>
</feature>
<dbReference type="Gene3D" id="3.30.40.10">
    <property type="entry name" value="Zinc/RING finger domain, C3HC4 (zinc finger)"/>
    <property type="match status" value="1"/>
</dbReference>
<dbReference type="Pfam" id="PF20235">
    <property type="entry name" value="PIR2-like_helical"/>
    <property type="match status" value="1"/>
</dbReference>
<dbReference type="PANTHER" id="PTHR46405:SF3">
    <property type="entry name" value="RING_U-BOX SUPERFAMILY PROTEIN"/>
    <property type="match status" value="1"/>
</dbReference>
<dbReference type="InterPro" id="IPR001841">
    <property type="entry name" value="Znf_RING"/>
</dbReference>
<feature type="region of interest" description="Disordered" evidence="3">
    <location>
        <begin position="1"/>
        <end position="44"/>
    </location>
</feature>
<dbReference type="SUPFAM" id="SSF57850">
    <property type="entry name" value="RING/U-box"/>
    <property type="match status" value="1"/>
</dbReference>
<dbReference type="AlphaFoldDB" id="A0A2I0VZT5"/>
<keyword evidence="2" id="KW-0175">Coiled coil</keyword>
<proteinExistence type="predicted"/>
<keyword evidence="1" id="KW-0862">Zinc</keyword>
<evidence type="ECO:0000256" key="2">
    <source>
        <dbReference type="SAM" id="Coils"/>
    </source>
</evidence>
<name>A0A2I0VZT5_9ASPA</name>
<keyword evidence="1" id="KW-0479">Metal-binding</keyword>
<evidence type="ECO:0000256" key="3">
    <source>
        <dbReference type="SAM" id="MobiDB-lite"/>
    </source>
</evidence>